<dbReference type="InterPro" id="IPR005828">
    <property type="entry name" value="MFS_sugar_transport-like"/>
</dbReference>
<evidence type="ECO:0000313" key="11">
    <source>
        <dbReference type="Proteomes" id="UP000770661"/>
    </source>
</evidence>
<dbReference type="Proteomes" id="UP000770661">
    <property type="component" value="Unassembled WGS sequence"/>
</dbReference>
<keyword evidence="11" id="KW-1185">Reference proteome</keyword>
<feature type="transmembrane region" description="Helical" evidence="8">
    <location>
        <begin position="32"/>
        <end position="55"/>
    </location>
</feature>
<evidence type="ECO:0000256" key="6">
    <source>
        <dbReference type="ARBA" id="ARBA00022989"/>
    </source>
</evidence>
<dbReference type="AlphaFoldDB" id="A0A8J4YFI6"/>
<feature type="domain" description="Major facilitator superfamily (MFS) profile" evidence="9">
    <location>
        <begin position="1"/>
        <end position="380"/>
    </location>
</feature>
<dbReference type="PROSITE" id="PS50850">
    <property type="entry name" value="MFS"/>
    <property type="match status" value="1"/>
</dbReference>
<evidence type="ECO:0000313" key="10">
    <source>
        <dbReference type="EMBL" id="KAG0727073.1"/>
    </source>
</evidence>
<evidence type="ECO:0000256" key="7">
    <source>
        <dbReference type="ARBA" id="ARBA00023136"/>
    </source>
</evidence>
<feature type="transmembrane region" description="Helical" evidence="8">
    <location>
        <begin position="286"/>
        <end position="306"/>
    </location>
</feature>
<keyword evidence="3" id="KW-1003">Cell membrane</keyword>
<evidence type="ECO:0000256" key="3">
    <source>
        <dbReference type="ARBA" id="ARBA00022475"/>
    </source>
</evidence>
<evidence type="ECO:0000256" key="4">
    <source>
        <dbReference type="ARBA" id="ARBA00022597"/>
    </source>
</evidence>
<evidence type="ECO:0000256" key="8">
    <source>
        <dbReference type="SAM" id="Phobius"/>
    </source>
</evidence>
<evidence type="ECO:0000256" key="5">
    <source>
        <dbReference type="ARBA" id="ARBA00022692"/>
    </source>
</evidence>
<gene>
    <name evidence="10" type="primary">Tret1-2_0</name>
    <name evidence="10" type="ORF">GWK47_035399</name>
</gene>
<keyword evidence="7 8" id="KW-0472">Membrane</keyword>
<dbReference type="GO" id="GO:0005886">
    <property type="term" value="C:plasma membrane"/>
    <property type="evidence" value="ECO:0007669"/>
    <property type="project" value="UniProtKB-SubCell"/>
</dbReference>
<evidence type="ECO:0000256" key="1">
    <source>
        <dbReference type="ARBA" id="ARBA00004651"/>
    </source>
</evidence>
<dbReference type="EMBL" id="JACEEZ010003733">
    <property type="protein sequence ID" value="KAG0727073.1"/>
    <property type="molecule type" value="Genomic_DNA"/>
</dbReference>
<protein>
    <submittedName>
        <fullName evidence="10">Facilitated trehalose transporter Tret1-2</fullName>
    </submittedName>
</protein>
<dbReference type="PANTHER" id="PTHR48021:SF34">
    <property type="entry name" value="FACILITATED TREHALOSE TRANSPORTER TRET1-2 HOMOLOG-LIKE PROTEIN"/>
    <property type="match status" value="1"/>
</dbReference>
<name>A0A8J4YFI6_CHIOP</name>
<dbReference type="InterPro" id="IPR020846">
    <property type="entry name" value="MFS_dom"/>
</dbReference>
<dbReference type="PROSITE" id="PS00217">
    <property type="entry name" value="SUGAR_TRANSPORT_2"/>
    <property type="match status" value="1"/>
</dbReference>
<keyword evidence="4" id="KW-0762">Sugar transport</keyword>
<comment type="caution">
    <text evidence="10">The sequence shown here is derived from an EMBL/GenBank/DDBJ whole genome shotgun (WGS) entry which is preliminary data.</text>
</comment>
<evidence type="ECO:0000259" key="9">
    <source>
        <dbReference type="PROSITE" id="PS50850"/>
    </source>
</evidence>
<reference evidence="10" key="1">
    <citation type="submission" date="2020-07" db="EMBL/GenBank/DDBJ databases">
        <title>The High-quality genome of the commercially important snow crab, Chionoecetes opilio.</title>
        <authorList>
            <person name="Jeong J.-H."/>
            <person name="Ryu S."/>
        </authorList>
    </citation>
    <scope>NUCLEOTIDE SEQUENCE</scope>
    <source>
        <strain evidence="10">MADBK_172401_WGS</strain>
        <tissue evidence="10">Digestive gland</tissue>
    </source>
</reference>
<feature type="transmembrane region" description="Helical" evidence="8">
    <location>
        <begin position="327"/>
        <end position="346"/>
    </location>
</feature>
<feature type="transmembrane region" description="Helical" evidence="8">
    <location>
        <begin position="76"/>
        <end position="100"/>
    </location>
</feature>
<organism evidence="10 11">
    <name type="scientific">Chionoecetes opilio</name>
    <name type="common">Atlantic snow crab</name>
    <name type="synonym">Cancer opilio</name>
    <dbReference type="NCBI Taxonomy" id="41210"/>
    <lineage>
        <taxon>Eukaryota</taxon>
        <taxon>Metazoa</taxon>
        <taxon>Ecdysozoa</taxon>
        <taxon>Arthropoda</taxon>
        <taxon>Crustacea</taxon>
        <taxon>Multicrustacea</taxon>
        <taxon>Malacostraca</taxon>
        <taxon>Eumalacostraca</taxon>
        <taxon>Eucarida</taxon>
        <taxon>Decapoda</taxon>
        <taxon>Pleocyemata</taxon>
        <taxon>Brachyura</taxon>
        <taxon>Eubrachyura</taxon>
        <taxon>Majoidea</taxon>
        <taxon>Majidae</taxon>
        <taxon>Chionoecetes</taxon>
    </lineage>
</organism>
<dbReference type="GO" id="GO:0022857">
    <property type="term" value="F:transmembrane transporter activity"/>
    <property type="evidence" value="ECO:0007669"/>
    <property type="project" value="InterPro"/>
</dbReference>
<evidence type="ECO:0000256" key="2">
    <source>
        <dbReference type="ARBA" id="ARBA00022448"/>
    </source>
</evidence>
<dbReference type="InterPro" id="IPR036259">
    <property type="entry name" value="MFS_trans_sf"/>
</dbReference>
<dbReference type="PANTHER" id="PTHR48021">
    <property type="match status" value="1"/>
</dbReference>
<keyword evidence="6 8" id="KW-1133">Transmembrane helix</keyword>
<feature type="transmembrane region" description="Helical" evidence="8">
    <location>
        <begin position="251"/>
        <end position="274"/>
    </location>
</feature>
<keyword evidence="2" id="KW-0813">Transport</keyword>
<dbReference type="InterPro" id="IPR050549">
    <property type="entry name" value="MFS_Trehalose_Transporter"/>
</dbReference>
<dbReference type="OrthoDB" id="4142200at2759"/>
<feature type="transmembrane region" description="Helical" evidence="8">
    <location>
        <begin position="106"/>
        <end position="127"/>
    </location>
</feature>
<comment type="subcellular location">
    <subcellularLocation>
        <location evidence="1">Cell membrane</location>
        <topology evidence="1">Multi-pass membrane protein</topology>
    </subcellularLocation>
</comment>
<dbReference type="InterPro" id="IPR005829">
    <property type="entry name" value="Sugar_transporter_CS"/>
</dbReference>
<dbReference type="Gene3D" id="1.20.1250.20">
    <property type="entry name" value="MFS general substrate transporter like domains"/>
    <property type="match status" value="1"/>
</dbReference>
<keyword evidence="5 8" id="KW-0812">Transmembrane</keyword>
<feature type="transmembrane region" description="Helical" evidence="8">
    <location>
        <begin position="187"/>
        <end position="206"/>
    </location>
</feature>
<dbReference type="SUPFAM" id="SSF103473">
    <property type="entry name" value="MFS general substrate transporter"/>
    <property type="match status" value="1"/>
</dbReference>
<proteinExistence type="predicted"/>
<sequence>MSLGTLFGAWAGGALVTRLGPRRSLQATVAPLLIGCVAIALAPNAVILLGARLVLGFGCGSSSVAGSLYAVEIADVAVRGAMGIIGTLATGLGGLFTVSVGCIVSWYHLALVGAIAPSVLLVGTFFISDSPAILVLHGKYHEAMIVLRKLRGPHADLHSEIETIEMKNSCRAGGWQKLLSWYMAKRVATIVMIFAFQQFCGNYVFIVHTARILRKMGIPWDADRSTIIVAAVRIVGNLVSISIVDRVGRRTCLIASHAITSASLTTLGIFVYLAEAAPPENTIFSRLAWVPLFCLVLVMFGLHVGIHPVPFVLAAEYFPTSVRGQTFSVCLSSGMLFAFLALQFYSPMLAALTQPGLYWFYAAVSILAVAFTFSFVEETKGKNIG</sequence>
<feature type="transmembrane region" description="Helical" evidence="8">
    <location>
        <begin position="358"/>
        <end position="376"/>
    </location>
</feature>
<accession>A0A8J4YFI6</accession>
<dbReference type="Pfam" id="PF00083">
    <property type="entry name" value="Sugar_tr"/>
    <property type="match status" value="1"/>
</dbReference>
<dbReference type="FunFam" id="1.20.1250.20:FF:000218">
    <property type="entry name" value="facilitated trehalose transporter Tret1"/>
    <property type="match status" value="1"/>
</dbReference>